<accession>A0A0G0C0P2</accession>
<dbReference type="HAMAP" id="MF_01333_B">
    <property type="entry name" value="Ribosomal_uL5_B"/>
    <property type="match status" value="1"/>
</dbReference>
<dbReference type="GO" id="GO:1990904">
    <property type="term" value="C:ribonucleoprotein complex"/>
    <property type="evidence" value="ECO:0007669"/>
    <property type="project" value="UniProtKB-KW"/>
</dbReference>
<sequence length="184" mass="20867">MNRLKEKYIKEIRPALVKEFELQNPYEVPMVKKVVVSIGVGSAVTNKKDLEGAMSDLALICGQKPAFTRAKKSIAAFKVRQGNEIGTKVTLRGDRMYAFLDKLFTLVFPRVRDFQGLPLNAFDGQGNYSIGMREQIVFLEIEFGKIDKIRGLQITIVTNTNSDEQAKLLLQRLGLPFEKKDKKR</sequence>
<name>A0A0G0C0P2_UNCC3</name>
<dbReference type="Gene3D" id="3.30.1440.10">
    <property type="match status" value="1"/>
</dbReference>
<keyword evidence="5" id="KW-0694">RNA-binding</keyword>
<dbReference type="Proteomes" id="UP000034581">
    <property type="component" value="Unassembled WGS sequence"/>
</dbReference>
<dbReference type="Pfam" id="PF00281">
    <property type="entry name" value="Ribosomal_L5"/>
    <property type="match status" value="1"/>
</dbReference>
<dbReference type="PANTHER" id="PTHR11994">
    <property type="entry name" value="60S RIBOSOMAL PROTEIN L11-RELATED"/>
    <property type="match status" value="1"/>
</dbReference>
<dbReference type="AlphaFoldDB" id="A0A0G0C0P2"/>
<dbReference type="InterPro" id="IPR031309">
    <property type="entry name" value="Ribosomal_uL5_C"/>
</dbReference>
<evidence type="ECO:0000256" key="3">
    <source>
        <dbReference type="ARBA" id="ARBA00023274"/>
    </source>
</evidence>
<comment type="similarity">
    <text evidence="1 5 6">Belongs to the universal ribosomal protein uL5 family.</text>
</comment>
<evidence type="ECO:0000256" key="6">
    <source>
        <dbReference type="RuleBase" id="RU003930"/>
    </source>
</evidence>
<dbReference type="NCBIfam" id="NF000585">
    <property type="entry name" value="PRK00010.1"/>
    <property type="match status" value="1"/>
</dbReference>
<protein>
    <recommendedName>
        <fullName evidence="4 5">Large ribosomal subunit protein uL5</fullName>
    </recommendedName>
</protein>
<evidence type="ECO:0000313" key="9">
    <source>
        <dbReference type="EMBL" id="KKP69681.1"/>
    </source>
</evidence>
<dbReference type="Pfam" id="PF00673">
    <property type="entry name" value="Ribosomal_L5_C"/>
    <property type="match status" value="1"/>
</dbReference>
<dbReference type="PIRSF" id="PIRSF002161">
    <property type="entry name" value="Ribosomal_L5"/>
    <property type="match status" value="1"/>
</dbReference>
<comment type="caution">
    <text evidence="9">The sequence shown here is derived from an EMBL/GenBank/DDBJ whole genome shotgun (WGS) entry which is preliminary data.</text>
</comment>
<evidence type="ECO:0000256" key="5">
    <source>
        <dbReference type="HAMAP-Rule" id="MF_01333"/>
    </source>
</evidence>
<dbReference type="FunFam" id="3.30.1440.10:FF:000001">
    <property type="entry name" value="50S ribosomal protein L5"/>
    <property type="match status" value="1"/>
</dbReference>
<dbReference type="GO" id="GO:0005840">
    <property type="term" value="C:ribosome"/>
    <property type="evidence" value="ECO:0007669"/>
    <property type="project" value="UniProtKB-KW"/>
</dbReference>
<dbReference type="EMBL" id="LBQB01000004">
    <property type="protein sequence ID" value="KKP69681.1"/>
    <property type="molecule type" value="Genomic_DNA"/>
</dbReference>
<gene>
    <name evidence="5" type="primary">rplE</name>
    <name evidence="9" type="ORF">UR67_C0004G0078</name>
</gene>
<dbReference type="InterPro" id="IPR002132">
    <property type="entry name" value="Ribosomal_uL5"/>
</dbReference>
<dbReference type="SUPFAM" id="SSF55282">
    <property type="entry name" value="RL5-like"/>
    <property type="match status" value="1"/>
</dbReference>
<evidence type="ECO:0000256" key="4">
    <source>
        <dbReference type="ARBA" id="ARBA00035245"/>
    </source>
</evidence>
<comment type="subunit">
    <text evidence="5">Part of the 50S ribosomal subunit; part of the 5S rRNA/L5/L18/L25 subcomplex. Contacts the 5S rRNA and the P site tRNA. Forms a bridge to the 30S subunit in the 70S ribosome.</text>
</comment>
<organism evidence="9 10">
    <name type="scientific">candidate division CPR3 bacterium GW2011_GWF2_35_18</name>
    <dbReference type="NCBI Taxonomy" id="1618350"/>
    <lineage>
        <taxon>Bacteria</taxon>
        <taxon>Bacteria division CPR3</taxon>
    </lineage>
</organism>
<dbReference type="GO" id="GO:0019843">
    <property type="term" value="F:rRNA binding"/>
    <property type="evidence" value="ECO:0007669"/>
    <property type="project" value="UniProtKB-UniRule"/>
</dbReference>
<dbReference type="PATRIC" id="fig|1618350.3.peg.713"/>
<keyword evidence="5" id="KW-0820">tRNA-binding</keyword>
<dbReference type="InterPro" id="IPR022803">
    <property type="entry name" value="Ribosomal_uL5_dom_sf"/>
</dbReference>
<keyword evidence="5" id="KW-0699">rRNA-binding</keyword>
<reference evidence="9 10" key="1">
    <citation type="journal article" date="2015" name="Nature">
        <title>rRNA introns, odd ribosomes, and small enigmatic genomes across a large radiation of phyla.</title>
        <authorList>
            <person name="Brown C.T."/>
            <person name="Hug L.A."/>
            <person name="Thomas B.C."/>
            <person name="Sharon I."/>
            <person name="Castelle C.J."/>
            <person name="Singh A."/>
            <person name="Wilkins M.J."/>
            <person name="Williams K.H."/>
            <person name="Banfield J.F."/>
        </authorList>
    </citation>
    <scope>NUCLEOTIDE SEQUENCE [LARGE SCALE GENOMIC DNA]</scope>
</reference>
<evidence type="ECO:0000259" key="7">
    <source>
        <dbReference type="Pfam" id="PF00281"/>
    </source>
</evidence>
<dbReference type="PROSITE" id="PS00358">
    <property type="entry name" value="RIBOSOMAL_L5"/>
    <property type="match status" value="1"/>
</dbReference>
<keyword evidence="2 5" id="KW-0689">Ribosomal protein</keyword>
<dbReference type="InterPro" id="IPR020929">
    <property type="entry name" value="Ribosomal_uL5_CS"/>
</dbReference>
<evidence type="ECO:0000259" key="8">
    <source>
        <dbReference type="Pfam" id="PF00673"/>
    </source>
</evidence>
<evidence type="ECO:0000256" key="2">
    <source>
        <dbReference type="ARBA" id="ARBA00022980"/>
    </source>
</evidence>
<dbReference type="STRING" id="1618350.UR67_C0004G0078"/>
<dbReference type="GO" id="GO:0000049">
    <property type="term" value="F:tRNA binding"/>
    <property type="evidence" value="ECO:0007669"/>
    <property type="project" value="UniProtKB-UniRule"/>
</dbReference>
<dbReference type="GO" id="GO:0003735">
    <property type="term" value="F:structural constituent of ribosome"/>
    <property type="evidence" value="ECO:0007669"/>
    <property type="project" value="InterPro"/>
</dbReference>
<dbReference type="GO" id="GO:0006412">
    <property type="term" value="P:translation"/>
    <property type="evidence" value="ECO:0007669"/>
    <property type="project" value="UniProtKB-UniRule"/>
</dbReference>
<keyword evidence="3 5" id="KW-0687">Ribonucleoprotein</keyword>
<feature type="domain" description="Large ribosomal subunit protein uL5 N-terminal" evidence="7">
    <location>
        <begin position="24"/>
        <end position="80"/>
    </location>
</feature>
<feature type="domain" description="Large ribosomal subunit protein uL5 C-terminal" evidence="8">
    <location>
        <begin position="84"/>
        <end position="177"/>
    </location>
</feature>
<comment type="function">
    <text evidence="5">This is 1 of the proteins that bind and probably mediate the attachment of the 5S RNA into the large ribosomal subunit, where it forms part of the central protuberance. In the 70S ribosome it contacts protein S13 of the 30S subunit (bridge B1b), connecting the 2 subunits; this bridge is implicated in subunit movement. Contacts the P site tRNA; the 5S rRNA and some of its associated proteins might help stabilize positioning of ribosome-bound tRNAs.</text>
</comment>
<evidence type="ECO:0000256" key="1">
    <source>
        <dbReference type="ARBA" id="ARBA00008553"/>
    </source>
</evidence>
<proteinExistence type="inferred from homology"/>
<dbReference type="InterPro" id="IPR031310">
    <property type="entry name" value="Ribosomal_uL5_N"/>
</dbReference>
<dbReference type="InterPro" id="IPR020930">
    <property type="entry name" value="Ribosomal_uL5_bac-type"/>
</dbReference>
<evidence type="ECO:0000313" key="10">
    <source>
        <dbReference type="Proteomes" id="UP000034581"/>
    </source>
</evidence>